<evidence type="ECO:0000313" key="1">
    <source>
        <dbReference type="EMBL" id="KAG9696956.1"/>
    </source>
</evidence>
<dbReference type="EMBL" id="JAHFXS010002615">
    <property type="protein sequence ID" value="KAG9971513.1"/>
    <property type="molecule type" value="Genomic_DNA"/>
</dbReference>
<proteinExistence type="predicted"/>
<gene>
    <name evidence="1" type="ORF">KCU76_g3361</name>
    <name evidence="2" type="ORF">KCU98_g13828</name>
</gene>
<evidence type="ECO:0000313" key="4">
    <source>
        <dbReference type="Proteomes" id="UP000779574"/>
    </source>
</evidence>
<accession>A0A9P8ERV7</accession>
<evidence type="ECO:0000313" key="2">
    <source>
        <dbReference type="EMBL" id="KAG9971513.1"/>
    </source>
</evidence>
<dbReference type="AlphaFoldDB" id="A0A9P8ERV7"/>
<reference evidence="1" key="2">
    <citation type="submission" date="2021-08" db="EMBL/GenBank/DDBJ databases">
        <authorList>
            <person name="Gostincar C."/>
            <person name="Sun X."/>
            <person name="Song Z."/>
            <person name="Gunde-Cimerman N."/>
        </authorList>
    </citation>
    <scope>NUCLEOTIDE SEQUENCE</scope>
    <source>
        <strain evidence="2">EXF-9298</strain>
        <strain evidence="1">EXF-9911</strain>
    </source>
</reference>
<sequence>MANKKDTMDMSSLSNALNEITNAPAKESPKGKITRNIPYEQELVAKANGTYVNPYSAADDKKMNKYLDKQGYKGPRY</sequence>
<name>A0A9P8ERV7_AURME</name>
<comment type="caution">
    <text evidence="1">The sequence shown here is derived from an EMBL/GenBank/DDBJ whole genome shotgun (WGS) entry which is preliminary data.</text>
</comment>
<dbReference type="OrthoDB" id="3851212at2759"/>
<keyword evidence="3" id="KW-1185">Reference proteome</keyword>
<dbReference type="EMBL" id="JAHFXF010000088">
    <property type="protein sequence ID" value="KAG9696956.1"/>
    <property type="molecule type" value="Genomic_DNA"/>
</dbReference>
<reference evidence="1" key="1">
    <citation type="journal article" date="2021" name="J Fungi (Basel)">
        <title>Virulence traits and population genomics of the black yeast Aureobasidium melanogenum.</title>
        <authorList>
            <person name="Cernosa A."/>
            <person name="Sun X."/>
            <person name="Gostincar C."/>
            <person name="Fang C."/>
            <person name="Gunde-Cimerman N."/>
            <person name="Song Z."/>
        </authorList>
    </citation>
    <scope>NUCLEOTIDE SEQUENCE</scope>
    <source>
        <strain evidence="2">EXF-9298</strain>
        <strain evidence="1">EXF-9911</strain>
    </source>
</reference>
<feature type="non-terminal residue" evidence="1">
    <location>
        <position position="77"/>
    </location>
</feature>
<organism evidence="1 4">
    <name type="scientific">Aureobasidium melanogenum</name>
    <name type="common">Aureobasidium pullulans var. melanogenum</name>
    <dbReference type="NCBI Taxonomy" id="46634"/>
    <lineage>
        <taxon>Eukaryota</taxon>
        <taxon>Fungi</taxon>
        <taxon>Dikarya</taxon>
        <taxon>Ascomycota</taxon>
        <taxon>Pezizomycotina</taxon>
        <taxon>Dothideomycetes</taxon>
        <taxon>Dothideomycetidae</taxon>
        <taxon>Dothideales</taxon>
        <taxon>Saccotheciaceae</taxon>
        <taxon>Aureobasidium</taxon>
    </lineage>
</organism>
<evidence type="ECO:0000313" key="3">
    <source>
        <dbReference type="Proteomes" id="UP000729357"/>
    </source>
</evidence>
<dbReference type="Proteomes" id="UP000779574">
    <property type="component" value="Unassembled WGS sequence"/>
</dbReference>
<dbReference type="Proteomes" id="UP000729357">
    <property type="component" value="Unassembled WGS sequence"/>
</dbReference>
<protein>
    <submittedName>
        <fullName evidence="1">Uncharacterized protein</fullName>
    </submittedName>
</protein>